<dbReference type="RefSeq" id="WP_346137702.1">
    <property type="nucleotide sequence ID" value="NZ_BAAASE010000001.1"/>
</dbReference>
<accession>A0ABP5URA4</accession>
<keyword evidence="3" id="KW-1185">Reference proteome</keyword>
<feature type="compositionally biased region" description="Basic and acidic residues" evidence="1">
    <location>
        <begin position="1"/>
        <end position="11"/>
    </location>
</feature>
<protein>
    <submittedName>
        <fullName evidence="2">Uncharacterized protein</fullName>
    </submittedName>
</protein>
<comment type="caution">
    <text evidence="2">The sequence shown here is derived from an EMBL/GenBank/DDBJ whole genome shotgun (WGS) entry which is preliminary data.</text>
</comment>
<dbReference type="Proteomes" id="UP001499986">
    <property type="component" value="Unassembled WGS sequence"/>
</dbReference>
<evidence type="ECO:0000313" key="3">
    <source>
        <dbReference type="Proteomes" id="UP001499986"/>
    </source>
</evidence>
<organism evidence="2 3">
    <name type="scientific">Streptomyces coeruleofuscus</name>
    <dbReference type="NCBI Taxonomy" id="66879"/>
    <lineage>
        <taxon>Bacteria</taxon>
        <taxon>Bacillati</taxon>
        <taxon>Actinomycetota</taxon>
        <taxon>Actinomycetes</taxon>
        <taxon>Kitasatosporales</taxon>
        <taxon>Streptomycetaceae</taxon>
        <taxon>Streptomyces</taxon>
    </lineage>
</organism>
<proteinExistence type="predicted"/>
<feature type="region of interest" description="Disordered" evidence="1">
    <location>
        <begin position="1"/>
        <end position="53"/>
    </location>
</feature>
<evidence type="ECO:0000256" key="1">
    <source>
        <dbReference type="SAM" id="MobiDB-lite"/>
    </source>
</evidence>
<sequence>MAAHQGERQGVPDRQSGEAAGSIAVPDADLVGQAAEGVGGLGPVPSGEAERRQ</sequence>
<reference evidence="3" key="1">
    <citation type="journal article" date="2019" name="Int. J. Syst. Evol. Microbiol.">
        <title>The Global Catalogue of Microorganisms (GCM) 10K type strain sequencing project: providing services to taxonomists for standard genome sequencing and annotation.</title>
        <authorList>
            <consortium name="The Broad Institute Genomics Platform"/>
            <consortium name="The Broad Institute Genome Sequencing Center for Infectious Disease"/>
            <person name="Wu L."/>
            <person name="Ma J."/>
        </authorList>
    </citation>
    <scope>NUCLEOTIDE SEQUENCE [LARGE SCALE GENOMIC DNA]</scope>
    <source>
        <strain evidence="3">JCM 4358</strain>
    </source>
</reference>
<dbReference type="EMBL" id="BAAASE010000001">
    <property type="protein sequence ID" value="GAA2386205.1"/>
    <property type="molecule type" value="Genomic_DNA"/>
</dbReference>
<name>A0ABP5URA4_9ACTN</name>
<gene>
    <name evidence="2" type="ORF">GCM10010255_11800</name>
</gene>
<evidence type="ECO:0000313" key="2">
    <source>
        <dbReference type="EMBL" id="GAA2386205.1"/>
    </source>
</evidence>